<proteinExistence type="predicted"/>
<gene>
    <name evidence="1" type="ORF">ACFQHR_14735</name>
</gene>
<comment type="caution">
    <text evidence="1">The sequence shown here is derived from an EMBL/GenBank/DDBJ whole genome shotgun (WGS) entry which is preliminary data.</text>
</comment>
<name>A0ABW2DRN9_9BACT</name>
<evidence type="ECO:0000313" key="2">
    <source>
        <dbReference type="Proteomes" id="UP001596405"/>
    </source>
</evidence>
<protein>
    <submittedName>
        <fullName evidence="1">Uncharacterized protein</fullName>
    </submittedName>
</protein>
<organism evidence="1 2">
    <name type="scientific">Rufibacter roseus</name>
    <dbReference type="NCBI Taxonomy" id="1567108"/>
    <lineage>
        <taxon>Bacteria</taxon>
        <taxon>Pseudomonadati</taxon>
        <taxon>Bacteroidota</taxon>
        <taxon>Cytophagia</taxon>
        <taxon>Cytophagales</taxon>
        <taxon>Hymenobacteraceae</taxon>
        <taxon>Rufibacter</taxon>
    </lineage>
</organism>
<sequence length="149" mass="17206">MSDTKDRDSLLHIHNQILPKLAEKVYQNLAEVIPMFDDFRLEKVVDTWTKDRQNPSQKELSLENGNVARMGLRLQLIGFQRPGISAFDVAKDLIFHLEHTTYSVGPDLHTKWQEKRYFQPWTNPELDQIAQQFAGEVIDDITNQLSTAG</sequence>
<dbReference type="Proteomes" id="UP001596405">
    <property type="component" value="Unassembled WGS sequence"/>
</dbReference>
<evidence type="ECO:0000313" key="1">
    <source>
        <dbReference type="EMBL" id="MFC6998891.1"/>
    </source>
</evidence>
<reference evidence="2" key="1">
    <citation type="journal article" date="2019" name="Int. J. Syst. Evol. Microbiol.">
        <title>The Global Catalogue of Microorganisms (GCM) 10K type strain sequencing project: providing services to taxonomists for standard genome sequencing and annotation.</title>
        <authorList>
            <consortium name="The Broad Institute Genomics Platform"/>
            <consortium name="The Broad Institute Genome Sequencing Center for Infectious Disease"/>
            <person name="Wu L."/>
            <person name="Ma J."/>
        </authorList>
    </citation>
    <scope>NUCLEOTIDE SEQUENCE [LARGE SCALE GENOMIC DNA]</scope>
    <source>
        <strain evidence="2">CGMCC 4.7393</strain>
    </source>
</reference>
<dbReference type="RefSeq" id="WP_066625099.1">
    <property type="nucleotide sequence ID" value="NZ_JBHSYQ010000008.1"/>
</dbReference>
<accession>A0ABW2DRN9</accession>
<dbReference type="EMBL" id="JBHSYQ010000008">
    <property type="protein sequence ID" value="MFC6998891.1"/>
    <property type="molecule type" value="Genomic_DNA"/>
</dbReference>
<keyword evidence="2" id="KW-1185">Reference proteome</keyword>